<evidence type="ECO:0000256" key="5">
    <source>
        <dbReference type="SAM" id="Phobius"/>
    </source>
</evidence>
<evidence type="ECO:0000256" key="2">
    <source>
        <dbReference type="ARBA" id="ARBA00022692"/>
    </source>
</evidence>
<dbReference type="GO" id="GO:0012505">
    <property type="term" value="C:endomembrane system"/>
    <property type="evidence" value="ECO:0007669"/>
    <property type="project" value="UniProtKB-SubCell"/>
</dbReference>
<keyword evidence="4 5" id="KW-0472">Membrane</keyword>
<evidence type="ECO:0000313" key="7">
    <source>
        <dbReference type="Proteomes" id="UP000252558"/>
    </source>
</evidence>
<dbReference type="OrthoDB" id="9811969at2"/>
<keyword evidence="3 5" id="KW-1133">Transmembrane helix</keyword>
<evidence type="ECO:0000256" key="3">
    <source>
        <dbReference type="ARBA" id="ARBA00022989"/>
    </source>
</evidence>
<dbReference type="GO" id="GO:0008168">
    <property type="term" value="F:methyltransferase activity"/>
    <property type="evidence" value="ECO:0007669"/>
    <property type="project" value="UniProtKB-KW"/>
</dbReference>
<dbReference type="InterPro" id="IPR052527">
    <property type="entry name" value="Metal_cation-efflux_comp"/>
</dbReference>
<dbReference type="InterPro" id="IPR007318">
    <property type="entry name" value="Phopholipid_MeTrfase"/>
</dbReference>
<evidence type="ECO:0000256" key="4">
    <source>
        <dbReference type="ARBA" id="ARBA00023136"/>
    </source>
</evidence>
<keyword evidence="6" id="KW-0808">Transferase</keyword>
<feature type="transmembrane region" description="Helical" evidence="5">
    <location>
        <begin position="94"/>
        <end position="121"/>
    </location>
</feature>
<evidence type="ECO:0000256" key="1">
    <source>
        <dbReference type="ARBA" id="ARBA00004127"/>
    </source>
</evidence>
<feature type="transmembrane region" description="Helical" evidence="5">
    <location>
        <begin position="43"/>
        <end position="63"/>
    </location>
</feature>
<reference evidence="6 7" key="1">
    <citation type="submission" date="2018-07" db="EMBL/GenBank/DDBJ databases">
        <title>Corallincola holothuriorum sp. nov., a new facultative anaerobe isolated from sea cucumber Apostichopus japonicus.</title>
        <authorList>
            <person name="Xia H."/>
        </authorList>
    </citation>
    <scope>NUCLEOTIDE SEQUENCE [LARGE SCALE GENOMIC DNA]</scope>
    <source>
        <strain evidence="6 7">C4</strain>
    </source>
</reference>
<dbReference type="Gene3D" id="1.20.120.1630">
    <property type="match status" value="1"/>
</dbReference>
<dbReference type="PANTHER" id="PTHR43847:SF1">
    <property type="entry name" value="BLL3993 PROTEIN"/>
    <property type="match status" value="1"/>
</dbReference>
<dbReference type="RefSeq" id="WP_114337630.1">
    <property type="nucleotide sequence ID" value="NZ_QPID01000003.1"/>
</dbReference>
<evidence type="ECO:0000313" key="6">
    <source>
        <dbReference type="EMBL" id="RCU51034.1"/>
    </source>
</evidence>
<dbReference type="Pfam" id="PF04191">
    <property type="entry name" value="PEMT"/>
    <property type="match status" value="1"/>
</dbReference>
<dbReference type="EMBL" id="QPID01000003">
    <property type="protein sequence ID" value="RCU51034.1"/>
    <property type="molecule type" value="Genomic_DNA"/>
</dbReference>
<keyword evidence="2 5" id="KW-0812">Transmembrane</keyword>
<name>A0A368NMZ9_9GAMM</name>
<comment type="caution">
    <text evidence="6">The sequence shown here is derived from an EMBL/GenBank/DDBJ whole genome shotgun (WGS) entry which is preliminary data.</text>
</comment>
<accession>A0A368NMZ9</accession>
<dbReference type="GO" id="GO:0032259">
    <property type="term" value="P:methylation"/>
    <property type="evidence" value="ECO:0007669"/>
    <property type="project" value="UniProtKB-KW"/>
</dbReference>
<dbReference type="Proteomes" id="UP000252558">
    <property type="component" value="Unassembled WGS sequence"/>
</dbReference>
<organism evidence="6 7">
    <name type="scientific">Corallincola holothuriorum</name>
    <dbReference type="NCBI Taxonomy" id="2282215"/>
    <lineage>
        <taxon>Bacteria</taxon>
        <taxon>Pseudomonadati</taxon>
        <taxon>Pseudomonadota</taxon>
        <taxon>Gammaproteobacteria</taxon>
        <taxon>Alteromonadales</taxon>
        <taxon>Psychromonadaceae</taxon>
        <taxon>Corallincola</taxon>
    </lineage>
</organism>
<proteinExistence type="predicted"/>
<keyword evidence="7" id="KW-1185">Reference proteome</keyword>
<keyword evidence="6" id="KW-0489">Methyltransferase</keyword>
<protein>
    <submittedName>
        <fullName evidence="6">Isoprenylcysteine carboxylmethyltransferase family protein</fullName>
    </submittedName>
</protein>
<gene>
    <name evidence="6" type="ORF">DU002_06860</name>
</gene>
<dbReference type="AlphaFoldDB" id="A0A368NMZ9"/>
<comment type="subcellular location">
    <subcellularLocation>
        <location evidence="1">Endomembrane system</location>
        <topology evidence="1">Multi-pass membrane protein</topology>
    </subcellularLocation>
</comment>
<sequence>MSYLTGLELKVPPIIVMLSTASFMFLAAKATGQLSYDVLEIKIAGWFCVLAGLIVIFRGVQVFRSHQTTIDPRTPDASSQLVTSGIYRFTRNPMYLGMALCLTGWGLYLGSFIALVLVYGFSTYITRFQILSEERLLKSKFGLMYLDYIRDVRRWL</sequence>
<feature type="transmembrane region" description="Helical" evidence="5">
    <location>
        <begin position="12"/>
        <end position="31"/>
    </location>
</feature>
<dbReference type="PANTHER" id="PTHR43847">
    <property type="entry name" value="BLL3993 PROTEIN"/>
    <property type="match status" value="1"/>
</dbReference>